<dbReference type="PROSITE" id="PS50026">
    <property type="entry name" value="EGF_3"/>
    <property type="match status" value="1"/>
</dbReference>
<proteinExistence type="predicted"/>
<comment type="caution">
    <text evidence="14">Lacks conserved residue(s) required for the propagation of feature annotation.</text>
</comment>
<feature type="disulfide bond" evidence="14">
    <location>
        <begin position="130"/>
        <end position="139"/>
    </location>
</feature>
<dbReference type="PROSITE" id="PS00022">
    <property type="entry name" value="EGF_1"/>
    <property type="match status" value="1"/>
</dbReference>
<evidence type="ECO:0000256" key="11">
    <source>
        <dbReference type="ARBA" id="ARBA00023136"/>
    </source>
</evidence>
<dbReference type="GeneID" id="108427940"/>
<comment type="subcellular location">
    <subcellularLocation>
        <location evidence="2">Cell membrane</location>
        <topology evidence="2">Single-pass type I membrane protein</topology>
    </subcellularLocation>
    <subcellularLocation>
        <location evidence="1">Secreted</location>
        <location evidence="1">Extracellular space</location>
    </subcellularLocation>
</comment>
<keyword evidence="12 14" id="KW-1015">Disulfide bond</keyword>
<evidence type="ECO:0000313" key="20">
    <source>
        <dbReference type="Proteomes" id="UP001501920"/>
    </source>
</evidence>
<evidence type="ECO:0000256" key="16">
    <source>
        <dbReference type="SAM" id="Phobius"/>
    </source>
</evidence>
<reference evidence="19" key="3">
    <citation type="submission" date="2025-09" db="UniProtKB">
        <authorList>
            <consortium name="Ensembl"/>
        </authorList>
    </citation>
    <scope>IDENTIFICATION</scope>
</reference>
<keyword evidence="10" id="KW-0339">Growth factor</keyword>
<evidence type="ECO:0000256" key="15">
    <source>
        <dbReference type="SAM" id="MobiDB-lite"/>
    </source>
</evidence>
<evidence type="ECO:0000313" key="19">
    <source>
        <dbReference type="Ensembl" id="ENSPNAP00000027961.1"/>
    </source>
</evidence>
<dbReference type="STRING" id="42514.ENSPNAP00000027961"/>
<dbReference type="GO" id="GO:0008083">
    <property type="term" value="F:growth factor activity"/>
    <property type="evidence" value="ECO:0007669"/>
    <property type="project" value="UniProtKB-KW"/>
</dbReference>
<keyword evidence="11 16" id="KW-0472">Membrane</keyword>
<protein>
    <recommendedName>
        <fullName evidence="13">Proheparin-binding EGF-like growth factor</fullName>
    </recommendedName>
</protein>
<dbReference type="GO" id="GO:0007173">
    <property type="term" value="P:epidermal growth factor receptor signaling pathway"/>
    <property type="evidence" value="ECO:0007669"/>
    <property type="project" value="TreeGrafter"/>
</dbReference>
<feature type="transmembrane region" description="Helical" evidence="16">
    <location>
        <begin position="156"/>
        <end position="179"/>
    </location>
</feature>
<evidence type="ECO:0000259" key="18">
    <source>
        <dbReference type="PROSITE" id="PS50026"/>
    </source>
</evidence>
<feature type="compositionally biased region" description="Acidic residues" evidence="15">
    <location>
        <begin position="55"/>
        <end position="64"/>
    </location>
</feature>
<keyword evidence="7 16" id="KW-0812">Transmembrane</keyword>
<dbReference type="CTD" id="407664"/>
<evidence type="ECO:0000256" key="3">
    <source>
        <dbReference type="ARBA" id="ARBA00022475"/>
    </source>
</evidence>
<dbReference type="GO" id="GO:0008284">
    <property type="term" value="P:positive regulation of cell population proliferation"/>
    <property type="evidence" value="ECO:0007669"/>
    <property type="project" value="TreeGrafter"/>
</dbReference>
<keyword evidence="8 17" id="KW-0732">Signal</keyword>
<feature type="domain" description="EGF-like" evidence="18">
    <location>
        <begin position="99"/>
        <end position="140"/>
    </location>
</feature>
<evidence type="ECO:0000256" key="8">
    <source>
        <dbReference type="ARBA" id="ARBA00022729"/>
    </source>
</evidence>
<keyword evidence="9 16" id="KW-1133">Transmembrane helix</keyword>
<reference evidence="19" key="2">
    <citation type="submission" date="2025-08" db="UniProtKB">
        <authorList>
            <consortium name="Ensembl"/>
        </authorList>
    </citation>
    <scope>IDENTIFICATION</scope>
</reference>
<evidence type="ECO:0000256" key="4">
    <source>
        <dbReference type="ARBA" id="ARBA00022525"/>
    </source>
</evidence>
<dbReference type="Proteomes" id="UP001501920">
    <property type="component" value="Chromosome 16"/>
</dbReference>
<dbReference type="Gene3D" id="2.10.25.10">
    <property type="entry name" value="Laminin"/>
    <property type="match status" value="1"/>
</dbReference>
<dbReference type="RefSeq" id="XP_017554019.1">
    <property type="nucleotide sequence ID" value="XM_017698530.2"/>
</dbReference>
<evidence type="ECO:0000256" key="9">
    <source>
        <dbReference type="ARBA" id="ARBA00022989"/>
    </source>
</evidence>
<feature type="region of interest" description="Disordered" evidence="15">
    <location>
        <begin position="79"/>
        <end position="99"/>
    </location>
</feature>
<dbReference type="GO" id="GO:0005615">
    <property type="term" value="C:extracellular space"/>
    <property type="evidence" value="ECO:0007669"/>
    <property type="project" value="TreeGrafter"/>
</dbReference>
<dbReference type="PANTHER" id="PTHR10740">
    <property type="entry name" value="TRANSFORMING GROWTH FACTOR ALPHA"/>
    <property type="match status" value="1"/>
</dbReference>
<dbReference type="OMA" id="PSCICQE"/>
<feature type="signal peptide" evidence="17">
    <location>
        <begin position="1"/>
        <end position="22"/>
    </location>
</feature>
<dbReference type="GeneTree" id="ENSGT00940000156901"/>
<feature type="chain" id="PRO_5017419959" description="Proheparin-binding EGF-like growth factor" evidence="17">
    <location>
        <begin position="23"/>
        <end position="203"/>
    </location>
</feature>
<dbReference type="GO" id="GO:0005154">
    <property type="term" value="F:epidermal growth factor receptor binding"/>
    <property type="evidence" value="ECO:0007669"/>
    <property type="project" value="TreeGrafter"/>
</dbReference>
<dbReference type="FunFam" id="2.10.25.10:FF:000158">
    <property type="entry name" value="proheparin-binding EGF-like growth factor"/>
    <property type="match status" value="1"/>
</dbReference>
<evidence type="ECO:0000256" key="6">
    <source>
        <dbReference type="ARBA" id="ARBA00022674"/>
    </source>
</evidence>
<dbReference type="SUPFAM" id="SSF57196">
    <property type="entry name" value="EGF/Laminin"/>
    <property type="match status" value="1"/>
</dbReference>
<keyword evidence="5 14" id="KW-0245">EGF-like domain</keyword>
<dbReference type="InterPro" id="IPR000742">
    <property type="entry name" value="EGF"/>
</dbReference>
<dbReference type="OrthoDB" id="8780145at2759"/>
<evidence type="ECO:0000256" key="17">
    <source>
        <dbReference type="SAM" id="SignalP"/>
    </source>
</evidence>
<dbReference type="PANTHER" id="PTHR10740:SF4">
    <property type="entry name" value="PROHEPARIN-BINDING EGF-LIKE GROWTH FACTOR"/>
    <property type="match status" value="1"/>
</dbReference>
<dbReference type="AlphaFoldDB" id="A0A3B4DY28"/>
<sequence>MNTSLLGLLFVYSLVFLRASLGASTAERALTSPTAGKPSYTHSQSPSTDARRDEDNYDSNEEELSGDYQDVYPRVAFSTKPKDSSAMPLTQNRRRRKGKKNPCLRKMYRDYCIHGVCQYLEALNHTSCICEPGYAGERCHMFTLPVVHGQYYNQTAALAVIAVILSLMCLTFIGIMLTFRCHKKGDDDVESEEKTKLETETVQ</sequence>
<reference evidence="19 20" key="1">
    <citation type="submission" date="2020-10" db="EMBL/GenBank/DDBJ databases">
        <title>Pygocentrus nattereri (red-bellied piranha) genome, fPygNat1, primary haplotype.</title>
        <authorList>
            <person name="Myers G."/>
            <person name="Meyer A."/>
            <person name="Karagic N."/>
            <person name="Pippel M."/>
            <person name="Winkler S."/>
            <person name="Tracey A."/>
            <person name="Wood J."/>
            <person name="Formenti G."/>
            <person name="Howe K."/>
            <person name="Fedrigo O."/>
            <person name="Jarvis E.D."/>
        </authorList>
    </citation>
    <scope>NUCLEOTIDE SEQUENCE [LARGE SCALE GENOMIC DNA]</scope>
</reference>
<keyword evidence="4" id="KW-0964">Secreted</keyword>
<accession>A0A3B4DY28</accession>
<organism evidence="19 20">
    <name type="scientific">Pygocentrus nattereri</name>
    <name type="common">Red-bellied piranha</name>
    <dbReference type="NCBI Taxonomy" id="42514"/>
    <lineage>
        <taxon>Eukaryota</taxon>
        <taxon>Metazoa</taxon>
        <taxon>Chordata</taxon>
        <taxon>Craniata</taxon>
        <taxon>Vertebrata</taxon>
        <taxon>Euteleostomi</taxon>
        <taxon>Actinopterygii</taxon>
        <taxon>Neopterygii</taxon>
        <taxon>Teleostei</taxon>
        <taxon>Ostariophysi</taxon>
        <taxon>Characiformes</taxon>
        <taxon>Characoidei</taxon>
        <taxon>Pygocentrus</taxon>
    </lineage>
</organism>
<evidence type="ECO:0000256" key="10">
    <source>
        <dbReference type="ARBA" id="ARBA00023030"/>
    </source>
</evidence>
<evidence type="ECO:0000256" key="5">
    <source>
        <dbReference type="ARBA" id="ARBA00022536"/>
    </source>
</evidence>
<dbReference type="GO" id="GO:0005886">
    <property type="term" value="C:plasma membrane"/>
    <property type="evidence" value="ECO:0007669"/>
    <property type="project" value="UniProtKB-SubCell"/>
</dbReference>
<keyword evidence="20" id="KW-1185">Reference proteome</keyword>
<dbReference type="PROSITE" id="PS01186">
    <property type="entry name" value="EGF_2"/>
    <property type="match status" value="1"/>
</dbReference>
<evidence type="ECO:0000256" key="13">
    <source>
        <dbReference type="ARBA" id="ARBA00040098"/>
    </source>
</evidence>
<evidence type="ECO:0000256" key="7">
    <source>
        <dbReference type="ARBA" id="ARBA00022692"/>
    </source>
</evidence>
<feature type="region of interest" description="Disordered" evidence="15">
    <location>
        <begin position="29"/>
        <end position="64"/>
    </location>
</feature>
<evidence type="ECO:0000256" key="2">
    <source>
        <dbReference type="ARBA" id="ARBA00004251"/>
    </source>
</evidence>
<evidence type="ECO:0000256" key="12">
    <source>
        <dbReference type="ARBA" id="ARBA00023157"/>
    </source>
</evidence>
<dbReference type="GO" id="GO:0008201">
    <property type="term" value="F:heparin binding"/>
    <property type="evidence" value="ECO:0007669"/>
    <property type="project" value="UniProtKB-KW"/>
</dbReference>
<dbReference type="Ensembl" id="ENSPNAT00000001207.2">
    <property type="protein sequence ID" value="ENSPNAP00000027961.1"/>
    <property type="gene ID" value="ENSPNAG00000002795.2"/>
</dbReference>
<keyword evidence="6" id="KW-0358">Heparin-binding</keyword>
<evidence type="ECO:0000256" key="14">
    <source>
        <dbReference type="PROSITE-ProRule" id="PRU00076"/>
    </source>
</evidence>
<keyword evidence="3" id="KW-1003">Cell membrane</keyword>
<name>A0A3B4DY28_PYGNA</name>
<dbReference type="Pfam" id="PF00008">
    <property type="entry name" value="EGF"/>
    <property type="match status" value="1"/>
</dbReference>
<evidence type="ECO:0000256" key="1">
    <source>
        <dbReference type="ARBA" id="ARBA00004239"/>
    </source>
</evidence>